<gene>
    <name evidence="1" type="ORF">GCU68_07915</name>
</gene>
<dbReference type="Proteomes" id="UP000326170">
    <property type="component" value="Chromosome"/>
</dbReference>
<keyword evidence="2" id="KW-1185">Reference proteome</keyword>
<evidence type="ECO:0008006" key="3">
    <source>
        <dbReference type="Google" id="ProtNLM"/>
    </source>
</evidence>
<protein>
    <recommendedName>
        <fullName evidence="3">DUF1102 domain-containing protein</fullName>
    </recommendedName>
</protein>
<organism evidence="1 2">
    <name type="scientific">Natronorubrum aibiense</name>
    <dbReference type="NCBI Taxonomy" id="348826"/>
    <lineage>
        <taxon>Archaea</taxon>
        <taxon>Methanobacteriati</taxon>
        <taxon>Methanobacteriota</taxon>
        <taxon>Stenosarchaea group</taxon>
        <taxon>Halobacteria</taxon>
        <taxon>Halobacteriales</taxon>
        <taxon>Natrialbaceae</taxon>
        <taxon>Natronorubrum</taxon>
    </lineage>
</organism>
<proteinExistence type="predicted"/>
<sequence>MLVGLGTIVAGGGAALGTGAFSSVSADRTVNISTEGDGAALLGLDVSGDLAGGTENVIQFDLDADINIDAVTTFSEALTITNNDPSPDTGDPDIGDIDITIQDANENDLLVNSNSIAEGSGMNFVDTDNTLTGNILTLSPEASETFNVVFEFTGVNNPTEDDIPGEITIEAVPSGQ</sequence>
<evidence type="ECO:0000313" key="2">
    <source>
        <dbReference type="Proteomes" id="UP000326170"/>
    </source>
</evidence>
<accession>A0A5P9P7M4</accession>
<dbReference type="EMBL" id="CP045488">
    <property type="protein sequence ID" value="QFU84133.1"/>
    <property type="molecule type" value="Genomic_DNA"/>
</dbReference>
<dbReference type="AlphaFoldDB" id="A0A5P9P7M4"/>
<reference evidence="1 2" key="1">
    <citation type="journal article" date="2007" name="Int. J. Syst. Evol. Microbiol.">
        <title>Natronorubrum sulfidifaciens sp. nov., an extremely haloalkaliphilic archaeon isolated from Aiding salt lake in Xin-Jiang, China.</title>
        <authorList>
            <person name="Cui H.L."/>
            <person name="Tohty D."/>
            <person name="Liu H.C."/>
            <person name="Liu S.J."/>
            <person name="Oren A."/>
            <person name="Zhou P.J."/>
        </authorList>
    </citation>
    <scope>NUCLEOTIDE SEQUENCE [LARGE SCALE GENOMIC DNA]</scope>
    <source>
        <strain evidence="1 2">7-3</strain>
    </source>
</reference>
<dbReference type="KEGG" id="nas:GCU68_07915"/>
<name>A0A5P9P7M4_9EURY</name>
<evidence type="ECO:0000313" key="1">
    <source>
        <dbReference type="EMBL" id="QFU84133.1"/>
    </source>
</evidence>